<evidence type="ECO:0000256" key="7">
    <source>
        <dbReference type="ARBA" id="ARBA00022490"/>
    </source>
</evidence>
<evidence type="ECO:0000313" key="17">
    <source>
        <dbReference type="EMBL" id="OGG44013.1"/>
    </source>
</evidence>
<evidence type="ECO:0000256" key="4">
    <source>
        <dbReference type="ARBA" id="ARBA00004496"/>
    </source>
</evidence>
<evidence type="ECO:0000256" key="14">
    <source>
        <dbReference type="RuleBase" id="RU003515"/>
    </source>
</evidence>
<dbReference type="InterPro" id="IPR024567">
    <property type="entry name" value="RNase_HII/HIII_dom"/>
</dbReference>
<comment type="function">
    <text evidence="3 14">Endonuclease that specifically degrades the RNA of RNA-DNA hybrids.</text>
</comment>
<sequence length="325" mass="34602">MNPSPDQDLSRLSVAQVRAWVAGRADEAALALLEADPRAGAQALARAVRRRLSRAQQERARLDGMLEVERRLRAQGAGHIAGVDEVGRGPLAGPVLAGAVVLPPAPDLPGLDDSKRMTPARREALFERIRGQAVAVGVGVVDSAEIDRLNILQATLKAMREAIAALAVTPDRVLIDGTQRPGSGLPELAFVDGDARSLSIAAASVIAKVTRDRMMADYDRLYPGYGFAEHKGYGSARHLRALRDLGPCPIHRRSFAPVGEGTPPFEGDGRKQVGRRGEEIAVALLAQKGYAILDRNFRGGGGEIDVIALRGEVIAFVEVKTDLAG</sequence>
<feature type="coiled-coil region" evidence="15">
    <location>
        <begin position="38"/>
        <end position="65"/>
    </location>
</feature>
<proteinExistence type="inferred from homology"/>
<evidence type="ECO:0000256" key="10">
    <source>
        <dbReference type="ARBA" id="ARBA00022759"/>
    </source>
</evidence>
<comment type="cofactor">
    <cofactor evidence="13">
        <name>Mn(2+)</name>
        <dbReference type="ChEBI" id="CHEBI:29035"/>
    </cofactor>
    <cofactor evidence="13">
        <name>Mg(2+)</name>
        <dbReference type="ChEBI" id="CHEBI:18420"/>
    </cofactor>
    <text evidence="13">Manganese or magnesium. Binds 1 divalent metal ion per monomer in the absence of substrate. May bind a second metal ion after substrate binding.</text>
</comment>
<name>A0A1F6C4K5_HANXR</name>
<dbReference type="GO" id="GO:0046872">
    <property type="term" value="F:metal ion binding"/>
    <property type="evidence" value="ECO:0007669"/>
    <property type="project" value="UniProtKB-KW"/>
</dbReference>
<dbReference type="CDD" id="cd07182">
    <property type="entry name" value="RNase_HII_bacteria_HII_like"/>
    <property type="match status" value="1"/>
</dbReference>
<accession>A0A1F6C4K5</accession>
<dbReference type="FunFam" id="3.30.420.10:FF:000006">
    <property type="entry name" value="Ribonuclease HII"/>
    <property type="match status" value="1"/>
</dbReference>
<dbReference type="AlphaFoldDB" id="A0A1F6C4K5"/>
<dbReference type="PANTHER" id="PTHR10954">
    <property type="entry name" value="RIBONUCLEASE H2 SUBUNIT A"/>
    <property type="match status" value="1"/>
</dbReference>
<comment type="similarity">
    <text evidence="5">Belongs to the UPF0102 family.</text>
</comment>
<feature type="binding site" evidence="13">
    <location>
        <position position="176"/>
    </location>
    <ligand>
        <name>a divalent metal cation</name>
        <dbReference type="ChEBI" id="CHEBI:60240"/>
    </ligand>
</feature>
<feature type="binding site" evidence="13">
    <location>
        <position position="85"/>
    </location>
    <ligand>
        <name>a divalent metal cation</name>
        <dbReference type="ChEBI" id="CHEBI:60240"/>
    </ligand>
</feature>
<evidence type="ECO:0000256" key="13">
    <source>
        <dbReference type="PROSITE-ProRule" id="PRU01319"/>
    </source>
</evidence>
<protein>
    <recommendedName>
        <fullName evidence="14">Ribonuclease</fullName>
        <ecNumber evidence="14">3.1.26.4</ecNumber>
    </recommendedName>
</protein>
<dbReference type="InterPro" id="IPR036397">
    <property type="entry name" value="RNaseH_sf"/>
</dbReference>
<keyword evidence="9 13" id="KW-0479">Metal-binding</keyword>
<dbReference type="Proteomes" id="UP000178606">
    <property type="component" value="Unassembled WGS sequence"/>
</dbReference>
<dbReference type="Gene3D" id="3.40.1350.10">
    <property type="match status" value="1"/>
</dbReference>
<evidence type="ECO:0000256" key="2">
    <source>
        <dbReference type="ARBA" id="ARBA00001946"/>
    </source>
</evidence>
<dbReference type="InterPro" id="IPR003509">
    <property type="entry name" value="UPF0102_YraN-like"/>
</dbReference>
<dbReference type="Pfam" id="PF01351">
    <property type="entry name" value="RNase_HII"/>
    <property type="match status" value="1"/>
</dbReference>
<dbReference type="GO" id="GO:0043137">
    <property type="term" value="P:DNA replication, removal of RNA primer"/>
    <property type="evidence" value="ECO:0007669"/>
    <property type="project" value="TreeGrafter"/>
</dbReference>
<feature type="binding site" evidence="13">
    <location>
        <position position="84"/>
    </location>
    <ligand>
        <name>a divalent metal cation</name>
        <dbReference type="ChEBI" id="CHEBI:60240"/>
    </ligand>
</feature>
<dbReference type="InterPro" id="IPR001352">
    <property type="entry name" value="RNase_HII/HIII"/>
</dbReference>
<keyword evidence="15" id="KW-0175">Coiled coil</keyword>
<dbReference type="PROSITE" id="PS51975">
    <property type="entry name" value="RNASE_H_2"/>
    <property type="match status" value="1"/>
</dbReference>
<dbReference type="GO" id="GO:0003723">
    <property type="term" value="F:RNA binding"/>
    <property type="evidence" value="ECO:0007669"/>
    <property type="project" value="UniProtKB-UniRule"/>
</dbReference>
<evidence type="ECO:0000259" key="16">
    <source>
        <dbReference type="PROSITE" id="PS51975"/>
    </source>
</evidence>
<dbReference type="GO" id="GO:0005737">
    <property type="term" value="C:cytoplasm"/>
    <property type="evidence" value="ECO:0007669"/>
    <property type="project" value="UniProtKB-SubCell"/>
</dbReference>
<dbReference type="HAMAP" id="MF_00052_B">
    <property type="entry name" value="RNase_HII_B"/>
    <property type="match status" value="1"/>
</dbReference>
<comment type="similarity">
    <text evidence="6 14">Belongs to the RNase HII family.</text>
</comment>
<dbReference type="GO" id="GO:0006298">
    <property type="term" value="P:mismatch repair"/>
    <property type="evidence" value="ECO:0007669"/>
    <property type="project" value="TreeGrafter"/>
</dbReference>
<dbReference type="Gene3D" id="3.30.420.10">
    <property type="entry name" value="Ribonuclease H-like superfamily/Ribonuclease H"/>
    <property type="match status" value="1"/>
</dbReference>
<evidence type="ECO:0000256" key="8">
    <source>
        <dbReference type="ARBA" id="ARBA00022722"/>
    </source>
</evidence>
<gene>
    <name evidence="17" type="ORF">A3F84_08200</name>
</gene>
<evidence type="ECO:0000256" key="9">
    <source>
        <dbReference type="ARBA" id="ARBA00022723"/>
    </source>
</evidence>
<evidence type="ECO:0000256" key="5">
    <source>
        <dbReference type="ARBA" id="ARBA00006738"/>
    </source>
</evidence>
<keyword evidence="7" id="KW-0963">Cytoplasm</keyword>
<feature type="non-terminal residue" evidence="17">
    <location>
        <position position="325"/>
    </location>
</feature>
<comment type="caution">
    <text evidence="17">The sequence shown here is derived from an EMBL/GenBank/DDBJ whole genome shotgun (WGS) entry which is preliminary data.</text>
</comment>
<comment type="subcellular location">
    <subcellularLocation>
        <location evidence="4">Cytoplasm</location>
    </subcellularLocation>
</comment>
<evidence type="ECO:0000256" key="12">
    <source>
        <dbReference type="ARBA" id="ARBA00023211"/>
    </source>
</evidence>
<organism evidence="17 18">
    <name type="scientific">Handelsmanbacteria sp. (strain RIFCSPLOWO2_12_FULL_64_10)</name>
    <dbReference type="NCBI Taxonomy" id="1817868"/>
    <lineage>
        <taxon>Bacteria</taxon>
        <taxon>Candidatus Handelsmaniibacteriota</taxon>
    </lineage>
</organism>
<dbReference type="EC" id="3.1.26.4" evidence="14"/>
<dbReference type="EMBL" id="MFKF01000419">
    <property type="protein sequence ID" value="OGG44013.1"/>
    <property type="molecule type" value="Genomic_DNA"/>
</dbReference>
<comment type="cofactor">
    <cofactor evidence="2">
        <name>Mg(2+)</name>
        <dbReference type="ChEBI" id="CHEBI:18420"/>
    </cofactor>
</comment>
<dbReference type="InterPro" id="IPR022898">
    <property type="entry name" value="RNase_HII"/>
</dbReference>
<feature type="domain" description="RNase H type-2" evidence="16">
    <location>
        <begin position="78"/>
        <end position="267"/>
    </location>
</feature>
<dbReference type="SUPFAM" id="SSF53098">
    <property type="entry name" value="Ribonuclease H-like"/>
    <property type="match status" value="1"/>
</dbReference>
<evidence type="ECO:0000256" key="1">
    <source>
        <dbReference type="ARBA" id="ARBA00000077"/>
    </source>
</evidence>
<dbReference type="Pfam" id="PF02021">
    <property type="entry name" value="UPF0102"/>
    <property type="match status" value="1"/>
</dbReference>
<reference evidence="17 18" key="1">
    <citation type="journal article" date="2016" name="Nat. Commun.">
        <title>Thousands of microbial genomes shed light on interconnected biogeochemical processes in an aquifer system.</title>
        <authorList>
            <person name="Anantharaman K."/>
            <person name="Brown C.T."/>
            <person name="Hug L.A."/>
            <person name="Sharon I."/>
            <person name="Castelle C.J."/>
            <person name="Probst A.J."/>
            <person name="Thomas B.C."/>
            <person name="Singh A."/>
            <person name="Wilkins M.J."/>
            <person name="Karaoz U."/>
            <person name="Brodie E.L."/>
            <person name="Williams K.H."/>
            <person name="Hubbard S.S."/>
            <person name="Banfield J.F."/>
        </authorList>
    </citation>
    <scope>NUCLEOTIDE SEQUENCE [LARGE SCALE GENOMIC DNA]</scope>
    <source>
        <strain evidence="18">RIFCSPLOWO2_12_FULL_64_10</strain>
    </source>
</reference>
<dbReference type="InterPro" id="IPR011856">
    <property type="entry name" value="tRNA_endonuc-like_dom_sf"/>
</dbReference>
<evidence type="ECO:0000256" key="3">
    <source>
        <dbReference type="ARBA" id="ARBA00004065"/>
    </source>
</evidence>
<dbReference type="NCBIfam" id="NF000594">
    <property type="entry name" value="PRK00015.1-1"/>
    <property type="match status" value="1"/>
</dbReference>
<evidence type="ECO:0000256" key="6">
    <source>
        <dbReference type="ARBA" id="ARBA00007383"/>
    </source>
</evidence>
<evidence type="ECO:0000256" key="15">
    <source>
        <dbReference type="SAM" id="Coils"/>
    </source>
</evidence>
<keyword evidence="8 13" id="KW-0540">Nuclease</keyword>
<evidence type="ECO:0000256" key="11">
    <source>
        <dbReference type="ARBA" id="ARBA00022801"/>
    </source>
</evidence>
<comment type="catalytic activity">
    <reaction evidence="1 13 14">
        <text>Endonucleolytic cleavage to 5'-phosphomonoester.</text>
        <dbReference type="EC" id="3.1.26.4"/>
    </reaction>
</comment>
<dbReference type="NCBIfam" id="NF000595">
    <property type="entry name" value="PRK00015.1-3"/>
    <property type="match status" value="1"/>
</dbReference>
<keyword evidence="12" id="KW-0464">Manganese</keyword>
<keyword evidence="10 13" id="KW-0255">Endonuclease</keyword>
<dbReference type="InterPro" id="IPR011335">
    <property type="entry name" value="Restrct_endonuc-II-like"/>
</dbReference>
<dbReference type="InterPro" id="IPR012337">
    <property type="entry name" value="RNaseH-like_sf"/>
</dbReference>
<dbReference type="GO" id="GO:0032299">
    <property type="term" value="C:ribonuclease H2 complex"/>
    <property type="evidence" value="ECO:0007669"/>
    <property type="project" value="TreeGrafter"/>
</dbReference>
<dbReference type="GO" id="GO:0004523">
    <property type="term" value="F:RNA-DNA hybrid ribonuclease activity"/>
    <property type="evidence" value="ECO:0007669"/>
    <property type="project" value="UniProtKB-UniRule"/>
</dbReference>
<dbReference type="PANTHER" id="PTHR10954:SF18">
    <property type="entry name" value="RIBONUCLEASE HII"/>
    <property type="match status" value="1"/>
</dbReference>
<keyword evidence="11 13" id="KW-0378">Hydrolase</keyword>
<evidence type="ECO:0000313" key="18">
    <source>
        <dbReference type="Proteomes" id="UP000178606"/>
    </source>
</evidence>
<dbReference type="SUPFAM" id="SSF52980">
    <property type="entry name" value="Restriction endonuclease-like"/>
    <property type="match status" value="1"/>
</dbReference>